<keyword evidence="4" id="KW-1185">Reference proteome</keyword>
<comment type="function">
    <text evidence="1">Dirigent proteins impart stereoselectivity on the phenoxy radical-coupling reaction, yielding optically active lignans from two molecules of coniferyl alcohol in the biosynthesis of lignans, flavonolignans, and alkaloids and thus plays a central role in plant secondary metabolism.</text>
</comment>
<dbReference type="InterPro" id="IPR004265">
    <property type="entry name" value="Dirigent"/>
</dbReference>
<protein>
    <recommendedName>
        <fullName evidence="1">Dirigent protein</fullName>
    </recommendedName>
</protein>
<reference evidence="3 4" key="1">
    <citation type="journal article" date="2021" name="Hortic Res">
        <title>The domestication of Cucurbita argyrosperma as revealed by the genome of its wild relative.</title>
        <authorList>
            <person name="Barrera-Redondo J."/>
            <person name="Sanchez-de la Vega G."/>
            <person name="Aguirre-Liguori J.A."/>
            <person name="Castellanos-Morales G."/>
            <person name="Gutierrez-Guerrero Y.T."/>
            <person name="Aguirre-Dugua X."/>
            <person name="Aguirre-Planter E."/>
            <person name="Tenaillon M.I."/>
            <person name="Lira-Saade R."/>
            <person name="Eguiarte L.E."/>
        </authorList>
    </citation>
    <scope>NUCLEOTIDE SEQUENCE [LARGE SCALE GENOMIC DNA]</scope>
    <source>
        <strain evidence="3">JBR-2021</strain>
    </source>
</reference>
<feature type="signal peptide" evidence="1">
    <location>
        <begin position="1"/>
        <end position="25"/>
    </location>
</feature>
<organism evidence="3 4">
    <name type="scientific">Cucurbita argyrosperma subsp. sororia</name>
    <dbReference type="NCBI Taxonomy" id="37648"/>
    <lineage>
        <taxon>Eukaryota</taxon>
        <taxon>Viridiplantae</taxon>
        <taxon>Streptophyta</taxon>
        <taxon>Embryophyta</taxon>
        <taxon>Tracheophyta</taxon>
        <taxon>Spermatophyta</taxon>
        <taxon>Magnoliopsida</taxon>
        <taxon>eudicotyledons</taxon>
        <taxon>Gunneridae</taxon>
        <taxon>Pentapetalae</taxon>
        <taxon>rosids</taxon>
        <taxon>fabids</taxon>
        <taxon>Cucurbitales</taxon>
        <taxon>Cucurbitaceae</taxon>
        <taxon>Cucurbiteae</taxon>
        <taxon>Cucurbita</taxon>
    </lineage>
</organism>
<dbReference type="Pfam" id="PF03018">
    <property type="entry name" value="Dirigent"/>
    <property type="match status" value="2"/>
</dbReference>
<comment type="subcellular location">
    <subcellularLocation>
        <location evidence="1">Secreted</location>
        <location evidence="1">Extracellular space</location>
        <location evidence="1">Apoplast</location>
    </subcellularLocation>
</comment>
<accession>A0AAV6NPQ6</accession>
<comment type="caution">
    <text evidence="3">The sequence shown here is derived from an EMBL/GenBank/DDBJ whole genome shotgun (WGS) entry which is preliminary data.</text>
</comment>
<keyword evidence="1" id="KW-0964">Secreted</keyword>
<feature type="non-terminal residue" evidence="3">
    <location>
        <position position="1"/>
    </location>
</feature>
<dbReference type="GO" id="GO:0048046">
    <property type="term" value="C:apoplast"/>
    <property type="evidence" value="ECO:0007669"/>
    <property type="project" value="UniProtKB-SubCell"/>
</dbReference>
<proteinExistence type="inferred from homology"/>
<feature type="compositionally biased region" description="Low complexity" evidence="2">
    <location>
        <begin position="334"/>
        <end position="343"/>
    </location>
</feature>
<dbReference type="EMBL" id="JAGKQH010000004">
    <property type="protein sequence ID" value="KAG6601020.1"/>
    <property type="molecule type" value="Genomic_DNA"/>
</dbReference>
<evidence type="ECO:0000313" key="4">
    <source>
        <dbReference type="Proteomes" id="UP000685013"/>
    </source>
</evidence>
<feature type="compositionally biased region" description="Polar residues" evidence="2">
    <location>
        <begin position="274"/>
        <end position="288"/>
    </location>
</feature>
<comment type="subunit">
    <text evidence="1">Homodimer.</text>
</comment>
<gene>
    <name evidence="3" type="primary">DIR24</name>
    <name evidence="3" type="ORF">SDJN03_06253</name>
</gene>
<name>A0AAV6NPQ6_9ROSI</name>
<dbReference type="PANTHER" id="PTHR46215:SF15">
    <property type="entry name" value="DIRIGENT PROTEIN 24"/>
    <property type="match status" value="1"/>
</dbReference>
<feature type="region of interest" description="Disordered" evidence="2">
    <location>
        <begin position="249"/>
        <end position="352"/>
    </location>
</feature>
<dbReference type="AlphaFoldDB" id="A0AAV6NPQ6"/>
<comment type="similarity">
    <text evidence="1">Belongs to the plant dirigent protein family.</text>
</comment>
<keyword evidence="1" id="KW-0732">Signal</keyword>
<evidence type="ECO:0000256" key="1">
    <source>
        <dbReference type="RuleBase" id="RU363099"/>
    </source>
</evidence>
<keyword evidence="1" id="KW-0052">Apoplast</keyword>
<evidence type="ECO:0000256" key="2">
    <source>
        <dbReference type="SAM" id="MobiDB-lite"/>
    </source>
</evidence>
<evidence type="ECO:0000313" key="3">
    <source>
        <dbReference type="EMBL" id="KAG6601020.1"/>
    </source>
</evidence>
<dbReference type="Proteomes" id="UP000685013">
    <property type="component" value="Chromosome 4"/>
</dbReference>
<dbReference type="PANTHER" id="PTHR46215">
    <property type="entry name" value="DIRIGENT PROTEIN 24-RELATED"/>
    <property type="match status" value="1"/>
</dbReference>
<feature type="compositionally biased region" description="Low complexity" evidence="2">
    <location>
        <begin position="257"/>
        <end position="273"/>
    </location>
</feature>
<feature type="compositionally biased region" description="Low complexity" evidence="2">
    <location>
        <begin position="289"/>
        <end position="298"/>
    </location>
</feature>
<sequence>MANLHFDSLLTYFLLFLALVNLSSSTRTFENPVRNRHHSHHKLSFLMRDVFDSTSRSSTSKFPANTKTTANQLPFSKPLGFFLPSGGIPIPEVYTTTTTTTSPTTGVSAQTPDLSTIGISFPVRAILQELEYGIVREIDEELFGTSRRKSHVVVGRIKGLYVENNENSGEPMIAIRVYLGNGEIKDGLKMFGVYKSNHVKESHITIIGGMGKYLGANGYATLKKSFRTSGLRSSTSARLLMDDEVDAESLPQPAAVSPPLSTIPAPAATSPATQVGTTALPSTTGSQIPATTPTPAATNDEEDDDTAVPQTNPPVAAANNQGPTEDDEEDDNSATPAAAAVPTSTPPTKPLPAAAAAVGVTGTEPISFYMHDILGGSHPSARVVTGVIANSDDSGLAFSKPNDNLFPIQGTLPLLNNDNLKNIINNNNNLPFLAGFNGASQGNNLLLQNSANNGILNGDEDSQPFVTAGQLPSRVTLQQLMFGSVTVVDDELTESHELGSAVVGRAQGFYLASSLDGTSQTVALTALFHGGGHEHVAEDSISFFGVHRTAAKDSQIAVVGGTGKYENARGYATVEMLHHEVDQHTTDGVDTIVHFSVYLSEE</sequence>
<feature type="chain" id="PRO_5043108289" description="Dirigent protein" evidence="1">
    <location>
        <begin position="26"/>
        <end position="602"/>
    </location>
</feature>